<dbReference type="Proteomes" id="UP000636891">
    <property type="component" value="Unassembled WGS sequence"/>
</dbReference>
<keyword evidence="2" id="KW-1185">Reference proteome</keyword>
<protein>
    <submittedName>
        <fullName evidence="1">Uncharacterized protein</fullName>
    </submittedName>
</protein>
<gene>
    <name evidence="1" type="ORF">H8S08_02105</name>
</gene>
<sequence length="55" mass="6679">MALKMYFTDSGKKKESRYLRSLRKKIWYRNDEWKYDADIVARTAQKYYGENTFGG</sequence>
<evidence type="ECO:0000313" key="2">
    <source>
        <dbReference type="Proteomes" id="UP000636891"/>
    </source>
</evidence>
<name>A0ABR7CJH0_9BACT</name>
<dbReference type="RefSeq" id="WP_153497947.1">
    <property type="nucleotide sequence ID" value="NZ_JACOOK010000001.1"/>
</dbReference>
<reference evidence="1 2" key="1">
    <citation type="submission" date="2020-08" db="EMBL/GenBank/DDBJ databases">
        <title>Genome public.</title>
        <authorList>
            <person name="Liu C."/>
            <person name="Sun Q."/>
        </authorList>
    </citation>
    <scope>NUCLEOTIDE SEQUENCE [LARGE SCALE GENOMIC DNA]</scope>
    <source>
        <strain evidence="1 2">New-7</strain>
    </source>
</reference>
<evidence type="ECO:0000313" key="1">
    <source>
        <dbReference type="EMBL" id="MBC5615816.1"/>
    </source>
</evidence>
<accession>A0ABR7CJH0</accession>
<dbReference type="EMBL" id="JACOOK010000001">
    <property type="protein sequence ID" value="MBC5615816.1"/>
    <property type="molecule type" value="Genomic_DNA"/>
</dbReference>
<organism evidence="1 2">
    <name type="scientific">Alistipes hominis</name>
    <dbReference type="NCBI Taxonomy" id="2763015"/>
    <lineage>
        <taxon>Bacteria</taxon>
        <taxon>Pseudomonadati</taxon>
        <taxon>Bacteroidota</taxon>
        <taxon>Bacteroidia</taxon>
        <taxon>Bacteroidales</taxon>
        <taxon>Rikenellaceae</taxon>
        <taxon>Alistipes</taxon>
    </lineage>
</organism>
<comment type="caution">
    <text evidence="1">The sequence shown here is derived from an EMBL/GenBank/DDBJ whole genome shotgun (WGS) entry which is preliminary data.</text>
</comment>
<proteinExistence type="predicted"/>